<proteinExistence type="predicted"/>
<dbReference type="GO" id="GO:0003677">
    <property type="term" value="F:DNA binding"/>
    <property type="evidence" value="ECO:0007669"/>
    <property type="project" value="InterPro"/>
</dbReference>
<dbReference type="AlphaFoldDB" id="A0A644Y3R3"/>
<comment type="caution">
    <text evidence="2">The sequence shown here is derived from an EMBL/GenBank/DDBJ whole genome shotgun (WGS) entry which is preliminary data.</text>
</comment>
<organism evidence="2">
    <name type="scientific">bioreactor metagenome</name>
    <dbReference type="NCBI Taxonomy" id="1076179"/>
    <lineage>
        <taxon>unclassified sequences</taxon>
        <taxon>metagenomes</taxon>
        <taxon>ecological metagenomes</taxon>
    </lineage>
</organism>
<evidence type="ECO:0000259" key="1">
    <source>
        <dbReference type="Pfam" id="PF12728"/>
    </source>
</evidence>
<reference evidence="2" key="1">
    <citation type="submission" date="2019-08" db="EMBL/GenBank/DDBJ databases">
        <authorList>
            <person name="Kucharzyk K."/>
            <person name="Murdoch R.W."/>
            <person name="Higgins S."/>
            <person name="Loffler F."/>
        </authorList>
    </citation>
    <scope>NUCLEOTIDE SEQUENCE</scope>
</reference>
<dbReference type="InterPro" id="IPR010093">
    <property type="entry name" value="SinI_DNA-bd"/>
</dbReference>
<name>A0A644Y3R3_9ZZZZ</name>
<evidence type="ECO:0000313" key="2">
    <source>
        <dbReference type="EMBL" id="MPM23205.1"/>
    </source>
</evidence>
<dbReference type="InterPro" id="IPR041657">
    <property type="entry name" value="HTH_17"/>
</dbReference>
<dbReference type="Pfam" id="PF12728">
    <property type="entry name" value="HTH_17"/>
    <property type="match status" value="1"/>
</dbReference>
<dbReference type="EMBL" id="VSSQ01003977">
    <property type="protein sequence ID" value="MPM23205.1"/>
    <property type="molecule type" value="Genomic_DNA"/>
</dbReference>
<accession>A0A644Y3R3</accession>
<feature type="domain" description="Helix-turn-helix" evidence="1">
    <location>
        <begin position="18"/>
        <end position="64"/>
    </location>
</feature>
<gene>
    <name evidence="2" type="ORF">SDC9_69670</name>
</gene>
<protein>
    <recommendedName>
        <fullName evidence="1">Helix-turn-helix domain-containing protein</fullName>
    </recommendedName>
</protein>
<sequence>MTINYAPEVAALLGKPTLTTDETSRVLGLGKNQTYEAIRRGDIPSVRIGRRILVPTTRLLRMLDDDAA</sequence>
<dbReference type="NCBIfam" id="TIGR01764">
    <property type="entry name" value="excise"/>
    <property type="match status" value="1"/>
</dbReference>